<dbReference type="InterPro" id="IPR000182">
    <property type="entry name" value="GNAT_dom"/>
</dbReference>
<accession>A0A3N6NYM5</accession>
<evidence type="ECO:0000259" key="3">
    <source>
        <dbReference type="PROSITE" id="PS51186"/>
    </source>
</evidence>
<comment type="caution">
    <text evidence="4">The sequence shown here is derived from an EMBL/GenBank/DDBJ whole genome shotgun (WGS) entry which is preliminary data.</text>
</comment>
<dbReference type="AlphaFoldDB" id="A0A3N6NYM5"/>
<sequence>MREFQIRLIQNQQEKDAMYYQRWLVLRAPINMEIGTEKDEYEDSALHIIAVYEQQIIGSARLREISQELGSIAYLCVLPEFQSQGIGTALTKEIIEIAKQKQLKSLRVMTRLSASKFYKRIGFIETGEPFQFLGIPHQFMYFNLLFSEDNLQALSQ</sequence>
<dbReference type="PANTHER" id="PTHR43877:SF2">
    <property type="entry name" value="AMINOALKYLPHOSPHONATE N-ACETYLTRANSFERASE-RELATED"/>
    <property type="match status" value="1"/>
</dbReference>
<name>A0A3N6NYM5_9CYAN</name>
<feature type="domain" description="N-acetyltransferase" evidence="3">
    <location>
        <begin position="7"/>
        <end position="145"/>
    </location>
</feature>
<dbReference type="EMBL" id="RCBY01000326">
    <property type="protein sequence ID" value="RQH24212.1"/>
    <property type="molecule type" value="Genomic_DNA"/>
</dbReference>
<protein>
    <submittedName>
        <fullName evidence="4">GNAT family N-acetyltransferase</fullName>
    </submittedName>
</protein>
<dbReference type="PROSITE" id="PS51186">
    <property type="entry name" value="GNAT"/>
    <property type="match status" value="1"/>
</dbReference>
<gene>
    <name evidence="4" type="ORF">D5R40_30020</name>
</gene>
<dbReference type="InterPro" id="IPR050832">
    <property type="entry name" value="Bact_Acetyltransf"/>
</dbReference>
<dbReference type="Proteomes" id="UP000269154">
    <property type="component" value="Unassembled WGS sequence"/>
</dbReference>
<evidence type="ECO:0000256" key="2">
    <source>
        <dbReference type="ARBA" id="ARBA00023315"/>
    </source>
</evidence>
<dbReference type="OrthoDB" id="9796171at2"/>
<dbReference type="Pfam" id="PF13673">
    <property type="entry name" value="Acetyltransf_10"/>
    <property type="match status" value="1"/>
</dbReference>
<dbReference type="GO" id="GO:0016747">
    <property type="term" value="F:acyltransferase activity, transferring groups other than amino-acyl groups"/>
    <property type="evidence" value="ECO:0007669"/>
    <property type="project" value="InterPro"/>
</dbReference>
<proteinExistence type="predicted"/>
<evidence type="ECO:0000313" key="5">
    <source>
        <dbReference type="Proteomes" id="UP000269154"/>
    </source>
</evidence>
<reference evidence="4 5" key="1">
    <citation type="journal article" date="2018" name="ACS Chem. Biol.">
        <title>Ketoreductase domain dysfunction expands chemodiversity: malyngamide biosynthesis in the cyanobacterium Okeania hirsuta.</title>
        <authorList>
            <person name="Moss N.A."/>
            <person name="Leao T."/>
            <person name="Rankin M."/>
            <person name="McCullough T.M."/>
            <person name="Qu P."/>
            <person name="Korobeynikov A."/>
            <person name="Smith J.L."/>
            <person name="Gerwick L."/>
            <person name="Gerwick W.H."/>
        </authorList>
    </citation>
    <scope>NUCLEOTIDE SEQUENCE [LARGE SCALE GENOMIC DNA]</scope>
    <source>
        <strain evidence="4 5">PAB10Feb10-1</strain>
    </source>
</reference>
<organism evidence="4 5">
    <name type="scientific">Okeania hirsuta</name>
    <dbReference type="NCBI Taxonomy" id="1458930"/>
    <lineage>
        <taxon>Bacteria</taxon>
        <taxon>Bacillati</taxon>
        <taxon>Cyanobacteriota</taxon>
        <taxon>Cyanophyceae</taxon>
        <taxon>Oscillatoriophycideae</taxon>
        <taxon>Oscillatoriales</taxon>
        <taxon>Microcoleaceae</taxon>
        <taxon>Okeania</taxon>
    </lineage>
</organism>
<evidence type="ECO:0000256" key="1">
    <source>
        <dbReference type="ARBA" id="ARBA00022679"/>
    </source>
</evidence>
<keyword evidence="1 4" id="KW-0808">Transferase</keyword>
<dbReference type="InterPro" id="IPR016181">
    <property type="entry name" value="Acyl_CoA_acyltransferase"/>
</dbReference>
<evidence type="ECO:0000313" key="4">
    <source>
        <dbReference type="EMBL" id="RQH24212.1"/>
    </source>
</evidence>
<keyword evidence="2" id="KW-0012">Acyltransferase</keyword>
<dbReference type="SUPFAM" id="SSF55729">
    <property type="entry name" value="Acyl-CoA N-acyltransferases (Nat)"/>
    <property type="match status" value="1"/>
</dbReference>
<dbReference type="RefSeq" id="WP_124147525.1">
    <property type="nucleotide sequence ID" value="NZ_CAWOKI010000280.1"/>
</dbReference>
<keyword evidence="5" id="KW-1185">Reference proteome</keyword>
<dbReference type="PANTHER" id="PTHR43877">
    <property type="entry name" value="AMINOALKYLPHOSPHONATE N-ACETYLTRANSFERASE-RELATED-RELATED"/>
    <property type="match status" value="1"/>
</dbReference>
<dbReference type="Gene3D" id="3.40.630.30">
    <property type="match status" value="1"/>
</dbReference>
<dbReference type="CDD" id="cd04301">
    <property type="entry name" value="NAT_SF"/>
    <property type="match status" value="1"/>
</dbReference>